<feature type="binding site" evidence="9">
    <location>
        <position position="63"/>
    </location>
    <ligand>
        <name>ATP</name>
        <dbReference type="ChEBI" id="CHEBI:30616"/>
    </ligand>
</feature>
<dbReference type="InterPro" id="IPR036388">
    <property type="entry name" value="WH-like_DNA-bd_sf"/>
</dbReference>
<protein>
    <recommendedName>
        <fullName evidence="9">Holliday junction branch migration complex subunit RuvB</fullName>
        <ecNumber evidence="9">3.6.4.-</ecNumber>
    </recommendedName>
</protein>
<evidence type="ECO:0000256" key="2">
    <source>
        <dbReference type="ARBA" id="ARBA00022741"/>
    </source>
</evidence>
<gene>
    <name evidence="9 11" type="primary">ruvB</name>
    <name evidence="11" type="ORF">HKN21_03995</name>
</gene>
<dbReference type="SMART" id="SM00382">
    <property type="entry name" value="AAA"/>
    <property type="match status" value="1"/>
</dbReference>
<feature type="binding site" evidence="9">
    <location>
        <position position="311"/>
    </location>
    <ligand>
        <name>DNA</name>
        <dbReference type="ChEBI" id="CHEBI:16991"/>
    </ligand>
</feature>
<keyword evidence="4 9" id="KW-0378">Hydrolase</keyword>
<evidence type="ECO:0000256" key="8">
    <source>
        <dbReference type="ARBA" id="ARBA00023204"/>
    </source>
</evidence>
<evidence type="ECO:0000256" key="4">
    <source>
        <dbReference type="ARBA" id="ARBA00022801"/>
    </source>
</evidence>
<evidence type="ECO:0000313" key="12">
    <source>
        <dbReference type="Proteomes" id="UP000547674"/>
    </source>
</evidence>
<evidence type="ECO:0000256" key="5">
    <source>
        <dbReference type="ARBA" id="ARBA00022840"/>
    </source>
</evidence>
<comment type="domain">
    <text evidence="9">Has 3 domains, the large (RuvB-L) and small ATPase (RuvB-S) domains and the C-terminal head (RuvB-H) domain. The head domain binds DNA, while the ATPase domains jointly bind ATP, ADP or are empty depending on the state of the subunit in the translocation cycle. During a single DNA translocation step the structure of each domain remains the same, but their relative positions change.</text>
</comment>
<dbReference type="Pfam" id="PF05496">
    <property type="entry name" value="RuvB_N"/>
    <property type="match status" value="1"/>
</dbReference>
<dbReference type="SUPFAM" id="SSF52540">
    <property type="entry name" value="P-loop containing nucleoside triphosphate hydrolases"/>
    <property type="match status" value="1"/>
</dbReference>
<dbReference type="SUPFAM" id="SSF46785">
    <property type="entry name" value="Winged helix' DNA-binding domain"/>
    <property type="match status" value="1"/>
</dbReference>
<keyword evidence="2 9" id="KW-0547">Nucleotide-binding</keyword>
<dbReference type="Pfam" id="PF05491">
    <property type="entry name" value="WHD_RuvB"/>
    <property type="match status" value="1"/>
</dbReference>
<feature type="binding site" evidence="9">
    <location>
        <begin position="129"/>
        <end position="131"/>
    </location>
    <ligand>
        <name>ATP</name>
        <dbReference type="ChEBI" id="CHEBI:30616"/>
    </ligand>
</feature>
<dbReference type="GO" id="GO:0009378">
    <property type="term" value="F:four-way junction helicase activity"/>
    <property type="evidence" value="ECO:0007669"/>
    <property type="project" value="InterPro"/>
</dbReference>
<feature type="binding site" evidence="9">
    <location>
        <position position="316"/>
    </location>
    <ligand>
        <name>DNA</name>
        <dbReference type="ChEBI" id="CHEBI:16991"/>
    </ligand>
</feature>
<dbReference type="InterPro" id="IPR004605">
    <property type="entry name" value="DNA_helicase_Holl-junc_RuvB"/>
</dbReference>
<dbReference type="Pfam" id="PF17864">
    <property type="entry name" value="AAA_lid_4"/>
    <property type="match status" value="1"/>
</dbReference>
<keyword evidence="11" id="KW-0347">Helicase</keyword>
<dbReference type="CDD" id="cd00009">
    <property type="entry name" value="AAA"/>
    <property type="match status" value="1"/>
</dbReference>
<dbReference type="InterPro" id="IPR036390">
    <property type="entry name" value="WH_DNA-bd_sf"/>
</dbReference>
<keyword evidence="8 9" id="KW-0234">DNA repair</keyword>
<dbReference type="Gene3D" id="1.10.10.10">
    <property type="entry name" value="Winged helix-like DNA-binding domain superfamily/Winged helix DNA-binding domain"/>
    <property type="match status" value="1"/>
</dbReference>
<evidence type="ECO:0000256" key="1">
    <source>
        <dbReference type="ARBA" id="ARBA00022490"/>
    </source>
</evidence>
<accession>A0A7Y2E628</accession>
<comment type="subunit">
    <text evidence="9">Homohexamer. Forms an RuvA(8)-RuvB(12)-Holliday junction (HJ) complex. HJ DNA is sandwiched between 2 RuvA tetramers; dsDNA enters through RuvA and exits via RuvB. An RuvB hexamer assembles on each DNA strand where it exits the tetramer. Each RuvB hexamer is contacted by two RuvA subunits (via domain III) on 2 adjacent RuvB subunits; this complex drives branch migration. In the full resolvosome a probable DNA-RuvA(4)-RuvB(12)-RuvC(2) complex forms which resolves the HJ.</text>
</comment>
<feature type="binding site" evidence="9">
    <location>
        <position position="66"/>
    </location>
    <ligand>
        <name>ATP</name>
        <dbReference type="ChEBI" id="CHEBI:30616"/>
    </ligand>
</feature>
<comment type="caution">
    <text evidence="9">Lacks conserved residue(s) required for the propagation of feature annotation.</text>
</comment>
<dbReference type="InterPro" id="IPR041445">
    <property type="entry name" value="AAA_lid_4"/>
</dbReference>
<feature type="region of interest" description="Head domain (RuvB-H)" evidence="9">
    <location>
        <begin position="256"/>
        <end position="343"/>
    </location>
</feature>
<dbReference type="GO" id="GO:0000400">
    <property type="term" value="F:four-way junction DNA binding"/>
    <property type="evidence" value="ECO:0007669"/>
    <property type="project" value="UniProtKB-UniRule"/>
</dbReference>
<feature type="binding site" evidence="9">
    <location>
        <position position="67"/>
    </location>
    <ligand>
        <name>ATP</name>
        <dbReference type="ChEBI" id="CHEBI:30616"/>
    </ligand>
</feature>
<dbReference type="NCBIfam" id="NF000868">
    <property type="entry name" value="PRK00080.1"/>
    <property type="match status" value="1"/>
</dbReference>
<keyword evidence="1 9" id="KW-0963">Cytoplasm</keyword>
<dbReference type="EMBL" id="JABDJR010000150">
    <property type="protein sequence ID" value="NNF05898.1"/>
    <property type="molecule type" value="Genomic_DNA"/>
</dbReference>
<dbReference type="GO" id="GO:0005524">
    <property type="term" value="F:ATP binding"/>
    <property type="evidence" value="ECO:0007669"/>
    <property type="project" value="UniProtKB-UniRule"/>
</dbReference>
<comment type="catalytic activity">
    <reaction evidence="9">
        <text>ATP + H2O = ADP + phosphate + H(+)</text>
        <dbReference type="Rhea" id="RHEA:13065"/>
        <dbReference type="ChEBI" id="CHEBI:15377"/>
        <dbReference type="ChEBI" id="CHEBI:15378"/>
        <dbReference type="ChEBI" id="CHEBI:30616"/>
        <dbReference type="ChEBI" id="CHEBI:43474"/>
        <dbReference type="ChEBI" id="CHEBI:456216"/>
    </reaction>
</comment>
<dbReference type="HAMAP" id="MF_00016">
    <property type="entry name" value="DNA_HJ_migration_RuvB"/>
    <property type="match status" value="1"/>
</dbReference>
<comment type="subcellular location">
    <subcellularLocation>
        <location evidence="9">Cytoplasm</location>
    </subcellularLocation>
</comment>
<feature type="domain" description="AAA+ ATPase" evidence="10">
    <location>
        <begin position="52"/>
        <end position="183"/>
    </location>
</feature>
<dbReference type="AlphaFoldDB" id="A0A7Y2E628"/>
<feature type="binding site" evidence="9">
    <location>
        <position position="22"/>
    </location>
    <ligand>
        <name>ATP</name>
        <dbReference type="ChEBI" id="CHEBI:30616"/>
    </ligand>
</feature>
<sequence length="343" mass="37439">MNRGITDPVLHEEELSIDTSLRPQKLGDFVGQKALRENISIALEAAKQRGEALDHVLLYGPPGLGKTTLASILAHELDVPIAFSSGPSLERAGDLAGLLTNLGERGILFIDEIHRLHPSIEEYLYPAMEDFNLDIVIDRGAGARSVRLPLSPFTLVGATTRAGLLTSPLRARFGMTLRLDFYEPDELVRIVERSASILNVGIDNDGTHAIARRSRGTPRISNRLLRRIRDFAQVRADGVITGQVAEDALGLLEVDDLGLDPMDRRLLKALVEKYNGGPVGLATLAMAVGEEAETLEDVYEPFLLQQGFIERTPRGRMATAQAYKHLGLSKPATGPQPDLFNNA</sequence>
<dbReference type="NCBIfam" id="TIGR00635">
    <property type="entry name" value="ruvB"/>
    <property type="match status" value="1"/>
</dbReference>
<evidence type="ECO:0000259" key="10">
    <source>
        <dbReference type="SMART" id="SM00382"/>
    </source>
</evidence>
<organism evidence="11 12">
    <name type="scientific">Eiseniibacteriota bacterium</name>
    <dbReference type="NCBI Taxonomy" id="2212470"/>
    <lineage>
        <taxon>Bacteria</taxon>
        <taxon>Candidatus Eiseniibacteriota</taxon>
    </lineage>
</organism>
<dbReference type="PANTHER" id="PTHR42848:SF1">
    <property type="entry name" value="HOLLIDAY JUNCTION BRANCH MIGRATION COMPLEX SUBUNIT RUVB"/>
    <property type="match status" value="1"/>
</dbReference>
<name>A0A7Y2E628_UNCEI</name>
<keyword evidence="7 9" id="KW-0233">DNA recombination</keyword>
<dbReference type="GO" id="GO:0006310">
    <property type="term" value="P:DNA recombination"/>
    <property type="evidence" value="ECO:0007669"/>
    <property type="project" value="UniProtKB-UniRule"/>
</dbReference>
<dbReference type="InterPro" id="IPR027417">
    <property type="entry name" value="P-loop_NTPase"/>
</dbReference>
<evidence type="ECO:0000256" key="9">
    <source>
        <dbReference type="HAMAP-Rule" id="MF_00016"/>
    </source>
</evidence>
<comment type="similarity">
    <text evidence="9">Belongs to the RuvB family.</text>
</comment>
<feature type="binding site" evidence="9">
    <location>
        <position position="182"/>
    </location>
    <ligand>
        <name>ATP</name>
        <dbReference type="ChEBI" id="CHEBI:30616"/>
    </ligand>
</feature>
<dbReference type="InterPro" id="IPR003593">
    <property type="entry name" value="AAA+_ATPase"/>
</dbReference>
<dbReference type="GO" id="GO:0006281">
    <property type="term" value="P:DNA repair"/>
    <property type="evidence" value="ECO:0007669"/>
    <property type="project" value="UniProtKB-UniRule"/>
</dbReference>
<dbReference type="Proteomes" id="UP000547674">
    <property type="component" value="Unassembled WGS sequence"/>
</dbReference>
<feature type="binding site" evidence="9">
    <location>
        <position position="219"/>
    </location>
    <ligand>
        <name>ATP</name>
        <dbReference type="ChEBI" id="CHEBI:30616"/>
    </ligand>
</feature>
<feature type="binding site" evidence="9">
    <location>
        <position position="67"/>
    </location>
    <ligand>
        <name>Mg(2+)</name>
        <dbReference type="ChEBI" id="CHEBI:18420"/>
    </ligand>
</feature>
<dbReference type="GO" id="GO:0016787">
    <property type="term" value="F:hydrolase activity"/>
    <property type="evidence" value="ECO:0007669"/>
    <property type="project" value="UniProtKB-KW"/>
</dbReference>
<keyword evidence="3 9" id="KW-0227">DNA damage</keyword>
<reference evidence="11 12" key="1">
    <citation type="submission" date="2020-03" db="EMBL/GenBank/DDBJ databases">
        <title>Metabolic flexibility allows generalist bacteria to become dominant in a frequently disturbed ecosystem.</title>
        <authorList>
            <person name="Chen Y.-J."/>
            <person name="Leung P.M."/>
            <person name="Bay S.K."/>
            <person name="Hugenholtz P."/>
            <person name="Kessler A.J."/>
            <person name="Shelley G."/>
            <person name="Waite D.W."/>
            <person name="Cook P.L."/>
            <person name="Greening C."/>
        </authorList>
    </citation>
    <scope>NUCLEOTIDE SEQUENCE [LARGE SCALE GENOMIC DNA]</scope>
    <source>
        <strain evidence="11">SS_bin_28</strain>
    </source>
</reference>
<dbReference type="EC" id="3.6.4.-" evidence="9"/>
<feature type="binding site" evidence="9">
    <location>
        <position position="172"/>
    </location>
    <ligand>
        <name>ATP</name>
        <dbReference type="ChEBI" id="CHEBI:30616"/>
    </ligand>
</feature>
<evidence type="ECO:0000313" key="11">
    <source>
        <dbReference type="EMBL" id="NNF05898.1"/>
    </source>
</evidence>
<evidence type="ECO:0000256" key="6">
    <source>
        <dbReference type="ARBA" id="ARBA00023125"/>
    </source>
</evidence>
<dbReference type="InterPro" id="IPR008823">
    <property type="entry name" value="RuvB_wg_C"/>
</dbReference>
<keyword evidence="6 9" id="KW-0238">DNA-binding</keyword>
<evidence type="ECO:0000256" key="3">
    <source>
        <dbReference type="ARBA" id="ARBA00022763"/>
    </source>
</evidence>
<dbReference type="InterPro" id="IPR008824">
    <property type="entry name" value="RuvB-like_N"/>
</dbReference>
<dbReference type="Gene3D" id="3.40.50.300">
    <property type="entry name" value="P-loop containing nucleotide triphosphate hydrolases"/>
    <property type="match status" value="1"/>
</dbReference>
<feature type="binding site" evidence="9">
    <location>
        <position position="68"/>
    </location>
    <ligand>
        <name>ATP</name>
        <dbReference type="ChEBI" id="CHEBI:30616"/>
    </ligand>
</feature>
<comment type="function">
    <text evidence="9">The RuvA-RuvB-RuvC complex processes Holliday junction (HJ) DNA during genetic recombination and DNA repair, while the RuvA-RuvB complex plays an important role in the rescue of blocked DNA replication forks via replication fork reversal (RFR). RuvA specifically binds to HJ cruciform DNA, conferring on it an open structure. The RuvB hexamer acts as an ATP-dependent pump, pulling dsDNA into and through the RuvAB complex. RuvB forms 2 homohexamers on either side of HJ DNA bound by 1 or 2 RuvA tetramers; 4 subunits per hexamer contact DNA at a time. Coordinated motions by a converter formed by DNA-disengaged RuvB subunits stimulates ATP hydrolysis and nucleotide exchange. Immobilization of the converter enables RuvB to convert the ATP-contained energy into a lever motion, pulling 2 nucleotides of DNA out of the RuvA tetramer per ATP hydrolyzed, thus driving DNA branch migration. The RuvB motors rotate together with the DNA substrate, which together with the progressing nucleotide cycle form the mechanistic basis for DNA recombination by continuous HJ branch migration. Branch migration allows RuvC to scan DNA until it finds its consensus sequence, where it cleaves and resolves cruciform DNA.</text>
</comment>
<dbReference type="PANTHER" id="PTHR42848">
    <property type="match status" value="1"/>
</dbReference>
<evidence type="ECO:0000256" key="7">
    <source>
        <dbReference type="ARBA" id="ARBA00023172"/>
    </source>
</evidence>
<feature type="binding site" evidence="9">
    <location>
        <position position="21"/>
    </location>
    <ligand>
        <name>ATP</name>
        <dbReference type="ChEBI" id="CHEBI:30616"/>
    </ligand>
</feature>
<feature type="region of interest" description="Small ATPAse domain (RuvB-S)" evidence="9">
    <location>
        <begin position="183"/>
        <end position="253"/>
    </location>
</feature>
<dbReference type="GO" id="GO:0005737">
    <property type="term" value="C:cytoplasm"/>
    <property type="evidence" value="ECO:0007669"/>
    <property type="project" value="UniProtKB-SubCell"/>
</dbReference>
<dbReference type="Gene3D" id="1.10.8.60">
    <property type="match status" value="1"/>
</dbReference>
<comment type="caution">
    <text evidence="11">The sequence shown here is derived from an EMBL/GenBank/DDBJ whole genome shotgun (WGS) entry which is preliminary data.</text>
</comment>
<keyword evidence="5 9" id="KW-0067">ATP-binding</keyword>
<dbReference type="GO" id="GO:0048476">
    <property type="term" value="C:Holliday junction resolvase complex"/>
    <property type="evidence" value="ECO:0007669"/>
    <property type="project" value="UniProtKB-UniRule"/>
</dbReference>
<proteinExistence type="inferred from homology"/>